<keyword evidence="4" id="KW-1185">Reference proteome</keyword>
<evidence type="ECO:0000313" key="3">
    <source>
        <dbReference type="EMBL" id="MBB5039293.1"/>
    </source>
</evidence>
<keyword evidence="2" id="KW-1133">Transmembrane helix</keyword>
<evidence type="ECO:0000256" key="2">
    <source>
        <dbReference type="SAM" id="Phobius"/>
    </source>
</evidence>
<keyword evidence="2" id="KW-0812">Transmembrane</keyword>
<feature type="compositionally biased region" description="Basic and acidic residues" evidence="1">
    <location>
        <begin position="61"/>
        <end position="70"/>
    </location>
</feature>
<sequence length="334" mass="36664">MVAPSTPPEYEAGPAWQPRRDERNVPLGLFLVLILSFGGWLLWQNAQPPLAVEFKAPEKPNEVEKSEKAPEAALKPPLVPPPVPAPEPEIRRAELPLTPGLAPPVRNAPPLDLVAAGKASERLLKLLLESATLEKRASAVAQGDEHQVDLQEFFGRDSPKLKALKPFEVMPRTLPGQEEVPLFQVMTDKNPKAGALMRLVPQEDGGFLLDWPLFAESHEHRLAQFLEKKSDQPGWYHVVLRRSHALELSEDVRSGHLVLNLQGSADGSVQCLSLVPSETPLARFLERETEWGSLYVARLLLQHRSLPSGEAAVVILDCEGAVTGAVFPSGAVKR</sequence>
<dbReference type="EMBL" id="JACHIF010000008">
    <property type="protein sequence ID" value="MBB5039293.1"/>
    <property type="molecule type" value="Genomic_DNA"/>
</dbReference>
<protein>
    <submittedName>
        <fullName evidence="3">Uncharacterized protein</fullName>
    </submittedName>
</protein>
<dbReference type="AlphaFoldDB" id="A0A7W7YN82"/>
<proteinExistence type="predicted"/>
<feature type="compositionally biased region" description="Pro residues" evidence="1">
    <location>
        <begin position="77"/>
        <end position="86"/>
    </location>
</feature>
<reference evidence="3 4" key="1">
    <citation type="submission" date="2020-08" db="EMBL/GenBank/DDBJ databases">
        <title>Genomic Encyclopedia of Type Strains, Phase IV (KMG-IV): sequencing the most valuable type-strain genomes for metagenomic binning, comparative biology and taxonomic classification.</title>
        <authorList>
            <person name="Goeker M."/>
        </authorList>
    </citation>
    <scope>NUCLEOTIDE SEQUENCE [LARGE SCALE GENOMIC DNA]</scope>
    <source>
        <strain evidence="3 4">DSM 12251</strain>
    </source>
</reference>
<name>A0A7W7YN82_9BACT</name>
<feature type="transmembrane region" description="Helical" evidence="2">
    <location>
        <begin position="25"/>
        <end position="43"/>
    </location>
</feature>
<dbReference type="Proteomes" id="UP000534294">
    <property type="component" value="Unassembled WGS sequence"/>
</dbReference>
<organism evidence="3 4">
    <name type="scientific">Prosthecobacter dejongeii</name>
    <dbReference type="NCBI Taxonomy" id="48465"/>
    <lineage>
        <taxon>Bacteria</taxon>
        <taxon>Pseudomonadati</taxon>
        <taxon>Verrucomicrobiota</taxon>
        <taxon>Verrucomicrobiia</taxon>
        <taxon>Verrucomicrobiales</taxon>
        <taxon>Verrucomicrobiaceae</taxon>
        <taxon>Prosthecobacter</taxon>
    </lineage>
</organism>
<feature type="region of interest" description="Disordered" evidence="1">
    <location>
        <begin position="61"/>
        <end position="86"/>
    </location>
</feature>
<evidence type="ECO:0000256" key="1">
    <source>
        <dbReference type="SAM" id="MobiDB-lite"/>
    </source>
</evidence>
<comment type="caution">
    <text evidence="3">The sequence shown here is derived from an EMBL/GenBank/DDBJ whole genome shotgun (WGS) entry which is preliminary data.</text>
</comment>
<dbReference type="RefSeq" id="WP_184210909.1">
    <property type="nucleotide sequence ID" value="NZ_JACHIF010000008.1"/>
</dbReference>
<gene>
    <name evidence="3" type="ORF">HNQ64_003565</name>
</gene>
<accession>A0A7W7YN82</accession>
<evidence type="ECO:0000313" key="4">
    <source>
        <dbReference type="Proteomes" id="UP000534294"/>
    </source>
</evidence>
<keyword evidence="2" id="KW-0472">Membrane</keyword>